<feature type="transmembrane region" description="Helical" evidence="14">
    <location>
        <begin position="7"/>
        <end position="30"/>
    </location>
</feature>
<evidence type="ECO:0000256" key="8">
    <source>
        <dbReference type="ARBA" id="ARBA00022801"/>
    </source>
</evidence>
<feature type="transmembrane region" description="Helical" evidence="14">
    <location>
        <begin position="42"/>
        <end position="64"/>
    </location>
</feature>
<evidence type="ECO:0000256" key="11">
    <source>
        <dbReference type="ARBA" id="ARBA00023049"/>
    </source>
</evidence>
<evidence type="ECO:0000259" key="15">
    <source>
        <dbReference type="Pfam" id="PF02163"/>
    </source>
</evidence>
<dbReference type="PIRSF" id="PIRSF006404">
    <property type="entry name" value="UCP006404_Pept_M50_CBS"/>
    <property type="match status" value="1"/>
</dbReference>
<dbReference type="Pfam" id="PF02163">
    <property type="entry name" value="Peptidase_M50"/>
    <property type="match status" value="2"/>
</dbReference>
<dbReference type="InterPro" id="IPR046342">
    <property type="entry name" value="CBS_dom_sf"/>
</dbReference>
<evidence type="ECO:0000313" key="17">
    <source>
        <dbReference type="Proteomes" id="UP001056708"/>
    </source>
</evidence>
<evidence type="ECO:0000256" key="4">
    <source>
        <dbReference type="ARBA" id="ARBA00022670"/>
    </source>
</evidence>
<organism evidence="16 17">
    <name type="scientific">Phormidium yuhuli AB48</name>
    <dbReference type="NCBI Taxonomy" id="2940671"/>
    <lineage>
        <taxon>Bacteria</taxon>
        <taxon>Bacillati</taxon>
        <taxon>Cyanobacteriota</taxon>
        <taxon>Cyanophyceae</taxon>
        <taxon>Oscillatoriophycideae</taxon>
        <taxon>Oscillatoriales</taxon>
        <taxon>Oscillatoriaceae</taxon>
        <taxon>Phormidium</taxon>
        <taxon>Phormidium yuhuli</taxon>
    </lineage>
</organism>
<keyword evidence="13 14" id="KW-0472">Membrane</keyword>
<keyword evidence="4 14" id="KW-0645">Protease</keyword>
<feature type="transmembrane region" description="Helical" evidence="14">
    <location>
        <begin position="76"/>
        <end position="94"/>
    </location>
</feature>
<keyword evidence="5 14" id="KW-0812">Transmembrane</keyword>
<name>A0ABY5AN94_9CYAN</name>
<keyword evidence="12" id="KW-0129">CBS domain</keyword>
<evidence type="ECO:0000256" key="14">
    <source>
        <dbReference type="PIRNR" id="PIRNR006404"/>
    </source>
</evidence>
<evidence type="ECO:0000256" key="13">
    <source>
        <dbReference type="ARBA" id="ARBA00023136"/>
    </source>
</evidence>
<feature type="domain" description="Peptidase M50" evidence="15">
    <location>
        <begin position="139"/>
        <end position="191"/>
    </location>
</feature>
<keyword evidence="17" id="KW-1185">Reference proteome</keyword>
<evidence type="ECO:0000313" key="16">
    <source>
        <dbReference type="EMBL" id="USR90673.1"/>
    </source>
</evidence>
<evidence type="ECO:0000256" key="3">
    <source>
        <dbReference type="ARBA" id="ARBA00022475"/>
    </source>
</evidence>
<evidence type="ECO:0000256" key="9">
    <source>
        <dbReference type="ARBA" id="ARBA00022833"/>
    </source>
</evidence>
<sequence length="409" mass="44358">MQSGARIGSLFGIPLYIHSSWFVILALFTFAKGVAWQETYNWGGAIPFVAGFVSSVLLFASVLLHELGHSLTAQTQGIKVNSITLFLFGGVAAIDRESKTPGQAFQVAIAGPAVSFALFVLLSLLVSLLSQFPTPAQVLLEELARINLVLCLFNLIPGLPLDGGQVLKAAIWQVTGDRFKAVRWAAKSGVALGTGAMALGLFGFLLLPGFSGGLWIALIGWFILQNASNYGRVTTLQELLVTTPVTEAMTREFRVVDGTMTIRDFADRYLLSEIYEGHSQTHPYFAASHGRYRGAIRPEDIRSIERSQWDHQALETIAHPIAELVTLPESATLVEAILLLERSQLRELTILTPASAVAGVLDRVGIVQSIAAKTGITIPASEMEWIKREARYPNGFPLVAIAKSVQLDS</sequence>
<dbReference type="SUPFAM" id="SSF54631">
    <property type="entry name" value="CBS-domain pair"/>
    <property type="match status" value="1"/>
</dbReference>
<dbReference type="GO" id="GO:0008233">
    <property type="term" value="F:peptidase activity"/>
    <property type="evidence" value="ECO:0007669"/>
    <property type="project" value="UniProtKB-KW"/>
</dbReference>
<protein>
    <recommendedName>
        <fullName evidence="14">Zinc metalloprotease</fullName>
    </recommendedName>
</protein>
<gene>
    <name evidence="16" type="ORF">NEA10_17890</name>
</gene>
<evidence type="ECO:0000256" key="7">
    <source>
        <dbReference type="ARBA" id="ARBA00022737"/>
    </source>
</evidence>
<evidence type="ECO:0000256" key="12">
    <source>
        <dbReference type="ARBA" id="ARBA00023122"/>
    </source>
</evidence>
<dbReference type="PANTHER" id="PTHR39188">
    <property type="entry name" value="MEMBRANE-ASSOCIATED ZINC METALLOPROTEASE M50B"/>
    <property type="match status" value="1"/>
</dbReference>
<feature type="domain" description="Peptidase M50" evidence="15">
    <location>
        <begin position="56"/>
        <end position="129"/>
    </location>
</feature>
<feature type="transmembrane region" description="Helical" evidence="14">
    <location>
        <begin position="197"/>
        <end position="224"/>
    </location>
</feature>
<dbReference type="EMBL" id="CP098611">
    <property type="protein sequence ID" value="USR90673.1"/>
    <property type="molecule type" value="Genomic_DNA"/>
</dbReference>
<dbReference type="CDD" id="cd06164">
    <property type="entry name" value="S2P-M50_SpoIVFB_CBS"/>
    <property type="match status" value="1"/>
</dbReference>
<evidence type="ECO:0000256" key="10">
    <source>
        <dbReference type="ARBA" id="ARBA00022989"/>
    </source>
</evidence>
<comment type="cofactor">
    <cofactor evidence="14">
        <name>Zn(2+)</name>
        <dbReference type="ChEBI" id="CHEBI:29105"/>
    </cofactor>
    <text evidence="14">Binds 1 zinc ion per subunit.</text>
</comment>
<keyword evidence="10 14" id="KW-1133">Transmembrane helix</keyword>
<dbReference type="InterPro" id="IPR016483">
    <property type="entry name" value="UCP006404_Pept_M50_CBS"/>
</dbReference>
<evidence type="ECO:0000256" key="2">
    <source>
        <dbReference type="ARBA" id="ARBA00007931"/>
    </source>
</evidence>
<comment type="similarity">
    <text evidence="2 14">Belongs to the peptidase M50B family.</text>
</comment>
<dbReference type="Proteomes" id="UP001056708">
    <property type="component" value="Chromosome"/>
</dbReference>
<keyword evidence="7" id="KW-0677">Repeat</keyword>
<evidence type="ECO:0000256" key="5">
    <source>
        <dbReference type="ARBA" id="ARBA00022692"/>
    </source>
</evidence>
<evidence type="ECO:0000256" key="6">
    <source>
        <dbReference type="ARBA" id="ARBA00022723"/>
    </source>
</evidence>
<keyword evidence="6 14" id="KW-0479">Metal-binding</keyword>
<accession>A0ABY5AN94</accession>
<dbReference type="PANTHER" id="PTHR39188:SF3">
    <property type="entry name" value="STAGE IV SPORULATION PROTEIN FB"/>
    <property type="match status" value="1"/>
</dbReference>
<reference evidence="16" key="1">
    <citation type="submission" date="2022-06" db="EMBL/GenBank/DDBJ databases">
        <title>Genome sequence of Phormidium yuhuli AB48 isolated from an industrial photobioreactor environment.</title>
        <authorList>
            <person name="Qiu Y."/>
            <person name="Noonan A.J.C."/>
            <person name="Dofher K."/>
            <person name="Koch M."/>
            <person name="Kieft B."/>
            <person name="Lin X."/>
            <person name="Ziels R.M."/>
            <person name="Hallam S.J."/>
        </authorList>
    </citation>
    <scope>NUCLEOTIDE SEQUENCE</scope>
    <source>
        <strain evidence="16">AB48</strain>
    </source>
</reference>
<evidence type="ECO:0000256" key="1">
    <source>
        <dbReference type="ARBA" id="ARBA00004651"/>
    </source>
</evidence>
<keyword evidence="3 14" id="KW-1003">Cell membrane</keyword>
<dbReference type="InterPro" id="IPR008915">
    <property type="entry name" value="Peptidase_M50"/>
</dbReference>
<dbReference type="RefSeq" id="WP_252662697.1">
    <property type="nucleotide sequence ID" value="NZ_CP098611.1"/>
</dbReference>
<keyword evidence="9 14" id="KW-0862">Zinc</keyword>
<feature type="transmembrane region" description="Helical" evidence="14">
    <location>
        <begin position="106"/>
        <end position="126"/>
    </location>
</feature>
<proteinExistence type="inferred from homology"/>
<keyword evidence="11 14" id="KW-0482">Metalloprotease</keyword>
<dbReference type="GO" id="GO:0006508">
    <property type="term" value="P:proteolysis"/>
    <property type="evidence" value="ECO:0007669"/>
    <property type="project" value="UniProtKB-KW"/>
</dbReference>
<comment type="subcellular location">
    <subcellularLocation>
        <location evidence="1 14">Cell membrane</location>
        <topology evidence="1 14">Multi-pass membrane protein</topology>
    </subcellularLocation>
</comment>
<keyword evidence="8 14" id="KW-0378">Hydrolase</keyword>